<keyword evidence="5" id="KW-0119">Carbohydrate metabolism</keyword>
<comment type="cofactor">
    <cofactor evidence="1">
        <name>Mg(2+)</name>
        <dbReference type="ChEBI" id="CHEBI:18420"/>
    </cofactor>
</comment>
<dbReference type="AlphaFoldDB" id="B7L1N7"/>
<dbReference type="EMBL" id="CP001298">
    <property type="protein sequence ID" value="ACK81431.1"/>
    <property type="molecule type" value="Genomic_DNA"/>
</dbReference>
<dbReference type="InterPro" id="IPR023214">
    <property type="entry name" value="HAD_sf"/>
</dbReference>
<reference evidence="6 7" key="2">
    <citation type="journal article" date="2012" name="J. Bacteriol.">
        <title>Complete genome sequences of six strains of the genus Methylobacterium.</title>
        <authorList>
            <person name="Marx C.J."/>
            <person name="Bringel F."/>
            <person name="Chistoserdova L."/>
            <person name="Moulin L."/>
            <person name="Farhan Ul Haque M."/>
            <person name="Fleischman D.E."/>
            <person name="Gruffaz C."/>
            <person name="Jourand P."/>
            <person name="Knief C."/>
            <person name="Lee M.C."/>
            <person name="Muller E.E."/>
            <person name="Nadalig T."/>
            <person name="Peyraud R."/>
            <person name="Roselli S."/>
            <person name="Russ L."/>
            <person name="Goodwin L.A."/>
            <person name="Ivanova N."/>
            <person name="Kyrpides N."/>
            <person name="Lajus A."/>
            <person name="Land M.L."/>
            <person name="Medigue C."/>
            <person name="Mikhailova N."/>
            <person name="Nolan M."/>
            <person name="Woyke T."/>
            <person name="Stolyar S."/>
            <person name="Vorholt J.A."/>
            <person name="Vuilleumier S."/>
        </authorList>
    </citation>
    <scope>NUCLEOTIDE SEQUENCE [LARGE SCALE GENOMIC DNA]</scope>
    <source>
        <strain evidence="7">CM4 / NCIMB 13688</strain>
    </source>
</reference>
<evidence type="ECO:0000256" key="5">
    <source>
        <dbReference type="ARBA" id="ARBA00023277"/>
    </source>
</evidence>
<name>B7L1N7_METC4</name>
<sequence>MPPNRDAVPRMLSAVIFDVDGVLVDSPHEQAWREALAGFADPAGFTTAFYQAHVAGKPRLEGARAALERLGDAEAASHATAFAERKQAVIDRLIAEDRFVAFPDAIRLAVALRDAGLRTVLASSSKNADAVLARVILPDGRTLRSLFDADVSGRDVPRGKPDPALFQLAAKAVNVPPAECLVVEDAPAGIRAAQAGGMASLGIARLGDEALLHAAGADLVVTSLDQLDTAALGHRSLRTRSIDAVREL</sequence>
<dbReference type="InterPro" id="IPR006439">
    <property type="entry name" value="HAD-SF_hydro_IA"/>
</dbReference>
<evidence type="ECO:0000313" key="7">
    <source>
        <dbReference type="Proteomes" id="UP000002385"/>
    </source>
</evidence>
<comment type="similarity">
    <text evidence="2">Belongs to the HAD-like hydrolase superfamily. CbbY/CbbZ/Gph/YieH family.</text>
</comment>
<protein>
    <submittedName>
        <fullName evidence="6">HAD-superfamily hydrolase, subfamily IA, variant 3</fullName>
    </submittedName>
</protein>
<accession>B7L1N7</accession>
<dbReference type="Proteomes" id="UP000002385">
    <property type="component" value="Chromosome"/>
</dbReference>
<dbReference type="GO" id="GO:0016787">
    <property type="term" value="F:hydrolase activity"/>
    <property type="evidence" value="ECO:0007669"/>
    <property type="project" value="UniProtKB-KW"/>
</dbReference>
<dbReference type="RefSeq" id="WP_012605589.1">
    <property type="nucleotide sequence ID" value="NC_011757.1"/>
</dbReference>
<keyword evidence="4" id="KW-0460">Magnesium</keyword>
<dbReference type="InterPro" id="IPR036412">
    <property type="entry name" value="HAD-like_sf"/>
</dbReference>
<gene>
    <name evidence="6" type="ordered locus">Mchl_0496</name>
</gene>
<organism evidence="6 7">
    <name type="scientific">Methylorubrum extorquens (strain CM4 / NCIMB 13688)</name>
    <name type="common">Methylobacterium extorquens</name>
    <dbReference type="NCBI Taxonomy" id="440085"/>
    <lineage>
        <taxon>Bacteria</taxon>
        <taxon>Pseudomonadati</taxon>
        <taxon>Pseudomonadota</taxon>
        <taxon>Alphaproteobacteria</taxon>
        <taxon>Hyphomicrobiales</taxon>
        <taxon>Methylobacteriaceae</taxon>
        <taxon>Methylorubrum</taxon>
    </lineage>
</organism>
<keyword evidence="6" id="KW-0378">Hydrolase</keyword>
<dbReference type="SFLD" id="SFLDS00003">
    <property type="entry name" value="Haloacid_Dehalogenase"/>
    <property type="match status" value="1"/>
</dbReference>
<proteinExistence type="inferred from homology"/>
<dbReference type="PRINTS" id="PR00413">
    <property type="entry name" value="HADHALOGNASE"/>
</dbReference>
<evidence type="ECO:0000256" key="3">
    <source>
        <dbReference type="ARBA" id="ARBA00022723"/>
    </source>
</evidence>
<evidence type="ECO:0000256" key="1">
    <source>
        <dbReference type="ARBA" id="ARBA00001946"/>
    </source>
</evidence>
<dbReference type="PANTHER" id="PTHR46193:SF18">
    <property type="entry name" value="HEXITOL PHOSPHATASE B"/>
    <property type="match status" value="1"/>
</dbReference>
<reference evidence="7" key="1">
    <citation type="submission" date="2008-12" db="EMBL/GenBank/DDBJ databases">
        <title>Complete sequence of chromosome of Methylobacterium chloromethanicum CM4.</title>
        <authorList>
            <consortium name="US DOE Joint Genome Institute"/>
            <person name="Lucas S."/>
            <person name="Copeland A."/>
            <person name="Lapidus A."/>
            <person name="Glavina del Rio T."/>
            <person name="Dalin E."/>
            <person name="Tice H."/>
            <person name="Bruce D."/>
            <person name="Goodwin L."/>
            <person name="Pitluck S."/>
            <person name="Chertkov O."/>
            <person name="Brettin T."/>
            <person name="Detter J.C."/>
            <person name="Han C."/>
            <person name="Larimer F."/>
            <person name="Land M."/>
            <person name="Hauser L."/>
            <person name="Kyrpides N."/>
            <person name="Mikhailova N."/>
            <person name="Marx C."/>
            <person name="Richardson P."/>
        </authorList>
    </citation>
    <scope>NUCLEOTIDE SEQUENCE [LARGE SCALE GENOMIC DNA]</scope>
    <source>
        <strain evidence="7">CM4 / NCIMB 13688</strain>
    </source>
</reference>
<dbReference type="Pfam" id="PF00702">
    <property type="entry name" value="Hydrolase"/>
    <property type="match status" value="1"/>
</dbReference>
<dbReference type="SUPFAM" id="SSF56784">
    <property type="entry name" value="HAD-like"/>
    <property type="match status" value="1"/>
</dbReference>
<dbReference type="Gene3D" id="3.40.50.1000">
    <property type="entry name" value="HAD superfamily/HAD-like"/>
    <property type="match status" value="1"/>
</dbReference>
<keyword evidence="3" id="KW-0479">Metal-binding</keyword>
<evidence type="ECO:0000256" key="4">
    <source>
        <dbReference type="ARBA" id="ARBA00022842"/>
    </source>
</evidence>
<evidence type="ECO:0000313" key="6">
    <source>
        <dbReference type="EMBL" id="ACK81431.1"/>
    </source>
</evidence>
<dbReference type="InterPro" id="IPR023198">
    <property type="entry name" value="PGP-like_dom2"/>
</dbReference>
<dbReference type="NCBIfam" id="TIGR01509">
    <property type="entry name" value="HAD-SF-IA-v3"/>
    <property type="match status" value="1"/>
</dbReference>
<dbReference type="InterPro" id="IPR051600">
    <property type="entry name" value="Beta-PGM-like"/>
</dbReference>
<dbReference type="HOGENOM" id="CLU_045011_13_3_5"/>
<dbReference type="SFLD" id="SFLDG01129">
    <property type="entry name" value="C1.5:_HAD__Beta-PGM__Phosphata"/>
    <property type="match status" value="1"/>
</dbReference>
<dbReference type="KEGG" id="mch:Mchl_0496"/>
<dbReference type="GO" id="GO:0046872">
    <property type="term" value="F:metal ion binding"/>
    <property type="evidence" value="ECO:0007669"/>
    <property type="project" value="UniProtKB-KW"/>
</dbReference>
<evidence type="ECO:0000256" key="2">
    <source>
        <dbReference type="ARBA" id="ARBA00006171"/>
    </source>
</evidence>
<dbReference type="Gene3D" id="1.10.150.240">
    <property type="entry name" value="Putative phosphatase, domain 2"/>
    <property type="match status" value="1"/>
</dbReference>
<dbReference type="PANTHER" id="PTHR46193">
    <property type="entry name" value="6-PHOSPHOGLUCONATE PHOSPHATASE"/>
    <property type="match status" value="1"/>
</dbReference>